<dbReference type="Proteomes" id="UP000281406">
    <property type="component" value="Unassembled WGS sequence"/>
</dbReference>
<gene>
    <name evidence="2" type="ORF">DPX16_0231</name>
</gene>
<dbReference type="AlphaFoldDB" id="A0A3N0Z4I3"/>
<feature type="region of interest" description="Disordered" evidence="1">
    <location>
        <begin position="1"/>
        <end position="25"/>
    </location>
</feature>
<evidence type="ECO:0000256" key="1">
    <source>
        <dbReference type="SAM" id="MobiDB-lite"/>
    </source>
</evidence>
<reference evidence="2 3" key="1">
    <citation type="submission" date="2018-10" db="EMBL/GenBank/DDBJ databases">
        <title>Genome assembly for a Yunnan-Guizhou Plateau 3E fish, Anabarilius grahami (Regan), and its evolutionary and genetic applications.</title>
        <authorList>
            <person name="Jiang W."/>
        </authorList>
    </citation>
    <scope>NUCLEOTIDE SEQUENCE [LARGE SCALE GENOMIC DNA]</scope>
    <source>
        <strain evidence="2">AG-KIZ</strain>
        <tissue evidence="2">Muscle</tissue>
    </source>
</reference>
<comment type="caution">
    <text evidence="2">The sequence shown here is derived from an EMBL/GenBank/DDBJ whole genome shotgun (WGS) entry which is preliminary data.</text>
</comment>
<organism evidence="2 3">
    <name type="scientific">Anabarilius grahami</name>
    <name type="common">Kanglang fish</name>
    <name type="synonym">Barilius grahami</name>
    <dbReference type="NCBI Taxonomy" id="495550"/>
    <lineage>
        <taxon>Eukaryota</taxon>
        <taxon>Metazoa</taxon>
        <taxon>Chordata</taxon>
        <taxon>Craniata</taxon>
        <taxon>Vertebrata</taxon>
        <taxon>Euteleostomi</taxon>
        <taxon>Actinopterygii</taxon>
        <taxon>Neopterygii</taxon>
        <taxon>Teleostei</taxon>
        <taxon>Ostariophysi</taxon>
        <taxon>Cypriniformes</taxon>
        <taxon>Xenocyprididae</taxon>
        <taxon>Xenocypridinae</taxon>
        <taxon>Xenocypridinae incertae sedis</taxon>
        <taxon>Anabarilius</taxon>
    </lineage>
</organism>
<feature type="compositionally biased region" description="Basic and acidic residues" evidence="1">
    <location>
        <begin position="1"/>
        <end position="12"/>
    </location>
</feature>
<evidence type="ECO:0000313" key="3">
    <source>
        <dbReference type="Proteomes" id="UP000281406"/>
    </source>
</evidence>
<keyword evidence="3" id="KW-1185">Reference proteome</keyword>
<sequence length="67" mass="7021">MGSSGRLEDATKPSHTPSAHPRNQAGLPCIQSWLRSPSPCTDRCVSALLHALPERHPPTASTAPPAA</sequence>
<protein>
    <submittedName>
        <fullName evidence="2">Uncharacterized protein</fullName>
    </submittedName>
</protein>
<accession>A0A3N0Z4I3</accession>
<evidence type="ECO:0000313" key="2">
    <source>
        <dbReference type="EMBL" id="ROL53385.1"/>
    </source>
</evidence>
<dbReference type="EMBL" id="RJVU01010754">
    <property type="protein sequence ID" value="ROL53385.1"/>
    <property type="molecule type" value="Genomic_DNA"/>
</dbReference>
<name>A0A3N0Z4I3_ANAGA</name>
<proteinExistence type="predicted"/>